<dbReference type="EMBL" id="KU355873">
    <property type="protein sequence ID" value="AMW89026.1"/>
    <property type="molecule type" value="Genomic_DNA"/>
</dbReference>
<evidence type="ECO:0000256" key="2">
    <source>
        <dbReference type="ARBA" id="ARBA00023163"/>
    </source>
</evidence>
<keyword evidence="2" id="KW-0804">Transcription</keyword>
<evidence type="ECO:0000313" key="3">
    <source>
        <dbReference type="EMBL" id="AMW89026.1"/>
    </source>
</evidence>
<dbReference type="Gene3D" id="1.10.10.2690">
    <property type="match status" value="1"/>
</dbReference>
<protein>
    <submittedName>
        <fullName evidence="3">Adhesin biosynthesis transcription regulatory protein</fullName>
    </submittedName>
</protein>
<evidence type="ECO:0000256" key="1">
    <source>
        <dbReference type="ARBA" id="ARBA00023015"/>
    </source>
</evidence>
<dbReference type="AlphaFoldDB" id="A0A145YZ52"/>
<accession>A0A145YZ52</accession>
<keyword evidence="3" id="KW-0614">Plasmid</keyword>
<name>A0A145YZ52_ECOLX</name>
<reference evidence="3" key="1">
    <citation type="submission" date="2015-12" db="EMBL/GenBank/DDBJ databases">
        <title>The heat is on: heat-resistant Escherichia coli as potential persistent reservoir of extended-spectrum Beta-lactamases and Shiga toxin-encoding phages in dairy.</title>
        <authorList>
            <person name="Marti R."/>
            <person name="Muniesa M."/>
            <person name="Schmid M."/>
            <person name="Naskova J."/>
            <person name="Hummerjohann J."/>
        </authorList>
    </citation>
    <scope>NUCLEOTIDE SEQUENCE</scope>
    <source>
        <strain evidence="3">FAM22871</strain>
        <plasmid evidence="3">pFAM22871_1</plasmid>
    </source>
</reference>
<proteinExistence type="predicted"/>
<dbReference type="PRINTS" id="PR01554">
    <property type="entry name" value="FIMREGULATRY"/>
</dbReference>
<dbReference type="InterPro" id="IPR053721">
    <property type="entry name" value="Fimbrial_Adhesin_Reg"/>
</dbReference>
<geneLocation type="plasmid" evidence="3">
    <name>pFAM22871_1</name>
</geneLocation>
<dbReference type="InterPro" id="IPR004356">
    <property type="entry name" value="Adhesin_operon_reg_prot"/>
</dbReference>
<dbReference type="GO" id="GO:0006355">
    <property type="term" value="P:regulation of DNA-templated transcription"/>
    <property type="evidence" value="ECO:0007669"/>
    <property type="project" value="InterPro"/>
</dbReference>
<keyword evidence="1" id="KW-0805">Transcription regulation</keyword>
<organism evidence="3">
    <name type="scientific">Escherichia coli</name>
    <dbReference type="NCBI Taxonomy" id="562"/>
    <lineage>
        <taxon>Bacteria</taxon>
        <taxon>Pseudomonadati</taxon>
        <taxon>Pseudomonadota</taxon>
        <taxon>Gammaproteobacteria</taxon>
        <taxon>Enterobacterales</taxon>
        <taxon>Enterobacteriaceae</taxon>
        <taxon>Escherichia</taxon>
    </lineage>
</organism>
<dbReference type="RefSeq" id="WP_071526560.1">
    <property type="nucleotide sequence ID" value="NZ_BGKL01000058.1"/>
</dbReference>
<dbReference type="Pfam" id="PF03333">
    <property type="entry name" value="PapB"/>
    <property type="match status" value="1"/>
</dbReference>
<sequence>MTPSPYPRNNFNTELIQSCMNGEHFSLLIEISPIRSKKNIMALKEYLVDGYSKQESCERNNVSISYFCLCLKKLNYAHSIVSALKYFYRE</sequence>